<dbReference type="InterPro" id="IPR024498">
    <property type="entry name" value="DUF2786"/>
</dbReference>
<accession>A0ABY8VG66</accession>
<dbReference type="Pfam" id="PF10979">
    <property type="entry name" value="DUF2786"/>
    <property type="match status" value="1"/>
</dbReference>
<feature type="region of interest" description="Disordered" evidence="1">
    <location>
        <begin position="222"/>
        <end position="241"/>
    </location>
</feature>
<evidence type="ECO:0000259" key="2">
    <source>
        <dbReference type="Pfam" id="PF10979"/>
    </source>
</evidence>
<sequence>MTINSHNKIKERVQKLLNQAADRQGTPEGETFYEKAFELMANYGFDERDLAAPDDGDSVTHRKYVLDGSYTEMQGRLLNSIAMALHCVGFSTGIQRSTRIAEVTLFGVRRHLDRVDLLFSLLNPRMIAEAQKLRGDPELGISTVVTRRSFMVGFSNRIGERLHEAEQTVSDAHNGYAIALLSDEEKAEAARQEFAEAENLHFHTKNSRAAISASAYARGVHAGSTSDIGQTRMNQRRALPA</sequence>
<evidence type="ECO:0000259" key="3">
    <source>
        <dbReference type="Pfam" id="PF23771"/>
    </source>
</evidence>
<feature type="compositionally biased region" description="Polar residues" evidence="1">
    <location>
        <begin position="223"/>
        <end position="233"/>
    </location>
</feature>
<dbReference type="Pfam" id="PF23771">
    <property type="entry name" value="DUF7168"/>
    <property type="match status" value="1"/>
</dbReference>
<evidence type="ECO:0000256" key="1">
    <source>
        <dbReference type="SAM" id="MobiDB-lite"/>
    </source>
</evidence>
<dbReference type="RefSeq" id="WP_284825428.1">
    <property type="nucleotide sequence ID" value="NZ_CP126969.1"/>
</dbReference>
<organism evidence="4 5">
    <name type="scientific">Corynebacterium breve</name>
    <dbReference type="NCBI Taxonomy" id="3049799"/>
    <lineage>
        <taxon>Bacteria</taxon>
        <taxon>Bacillati</taxon>
        <taxon>Actinomycetota</taxon>
        <taxon>Actinomycetes</taxon>
        <taxon>Mycobacteriales</taxon>
        <taxon>Corynebacteriaceae</taxon>
        <taxon>Corynebacterium</taxon>
    </lineage>
</organism>
<feature type="domain" description="DUF2786" evidence="2">
    <location>
        <begin position="8"/>
        <end position="46"/>
    </location>
</feature>
<feature type="domain" description="DUF7168" evidence="3">
    <location>
        <begin position="73"/>
        <end position="191"/>
    </location>
</feature>
<dbReference type="EMBL" id="CP126969">
    <property type="protein sequence ID" value="WIM68102.1"/>
    <property type="molecule type" value="Genomic_DNA"/>
</dbReference>
<dbReference type="Proteomes" id="UP001225598">
    <property type="component" value="Chromosome"/>
</dbReference>
<dbReference type="InterPro" id="IPR055592">
    <property type="entry name" value="DUF7168"/>
</dbReference>
<gene>
    <name evidence="4" type="ORF">QP027_01510</name>
</gene>
<evidence type="ECO:0000313" key="4">
    <source>
        <dbReference type="EMBL" id="WIM68102.1"/>
    </source>
</evidence>
<protein>
    <submittedName>
        <fullName evidence="4">DUF2786 domain-containing protein</fullName>
    </submittedName>
</protein>
<reference evidence="4 5" key="1">
    <citation type="submission" date="2023-05" db="EMBL/GenBank/DDBJ databases">
        <title>Corynebacterium suedekumii sp. nov. and Corynebacterium breve sp. nov. isolated from raw cow's milk.</title>
        <authorList>
            <person name="Baer M.K."/>
            <person name="Mehl L."/>
            <person name="Hellmuth R."/>
            <person name="Marke G."/>
            <person name="Lipski A."/>
        </authorList>
    </citation>
    <scope>NUCLEOTIDE SEQUENCE [LARGE SCALE GENOMIC DNA]</scope>
    <source>
        <strain evidence="4 5">R4</strain>
    </source>
</reference>
<evidence type="ECO:0000313" key="5">
    <source>
        <dbReference type="Proteomes" id="UP001225598"/>
    </source>
</evidence>
<name>A0ABY8VG66_9CORY</name>
<proteinExistence type="predicted"/>
<keyword evidence="5" id="KW-1185">Reference proteome</keyword>